<sequence>MEDDAAERARKKREYIRTFMQEYRGKNKKEKDVLLAQIDRLEARIVAYRKKLATGATTRSVPPPESAIKALSWRNVAMAVAELQHETTTEQRALVRRTREYEDIARELKSWVTFSTHVMASPSPHRATWRDMTLLAHPTSRRLGKQWITQQMYHNKDRLFEQYNMPSSANTQPFNAMEIDFREHGYFFVQRMASTWHAPLETIVELYRHHTGSMFTVDGFYPLDTQVHVEETETTSLHQYAPTETNPMFINLLCGEFRDDDGRCVLVIQQIQSDEAASEREVSCRQRSRMVWVELTREAEHVTRERFLGVVSHEMASDGRQVSMEETSRSWGFDLSAVDHTQREAMFLRAYRAVNNALRGPRQAWYQGILADRTTKLQVSTDV</sequence>
<protein>
    <submittedName>
        <fullName evidence="2">Aste57867_10461 protein</fullName>
    </submittedName>
</protein>
<dbReference type="Proteomes" id="UP000332933">
    <property type="component" value="Unassembled WGS sequence"/>
</dbReference>
<gene>
    <name evidence="2" type="primary">Aste57867_10461</name>
    <name evidence="1" type="ORF">As57867_010421</name>
    <name evidence="2" type="ORF">ASTE57867_10461</name>
</gene>
<reference evidence="2 3" key="1">
    <citation type="submission" date="2019-03" db="EMBL/GenBank/DDBJ databases">
        <authorList>
            <person name="Gaulin E."/>
            <person name="Dumas B."/>
        </authorList>
    </citation>
    <scope>NUCLEOTIDE SEQUENCE [LARGE SCALE GENOMIC DNA]</scope>
    <source>
        <strain evidence="2">CBS 568.67</strain>
    </source>
</reference>
<name>A0A485KQI2_9STRA</name>
<proteinExistence type="predicted"/>
<evidence type="ECO:0000313" key="2">
    <source>
        <dbReference type="EMBL" id="VFT87335.1"/>
    </source>
</evidence>
<dbReference type="OrthoDB" id="65067at2759"/>
<keyword evidence="3" id="KW-1185">Reference proteome</keyword>
<evidence type="ECO:0000313" key="3">
    <source>
        <dbReference type="Proteomes" id="UP000332933"/>
    </source>
</evidence>
<dbReference type="EMBL" id="VJMH01005209">
    <property type="protein sequence ID" value="KAF0698939.1"/>
    <property type="molecule type" value="Genomic_DNA"/>
</dbReference>
<reference evidence="1" key="2">
    <citation type="submission" date="2019-06" db="EMBL/GenBank/DDBJ databases">
        <title>Genomics analysis of Aphanomyces spp. identifies a new class of oomycete effector associated with host adaptation.</title>
        <authorList>
            <person name="Gaulin E."/>
        </authorList>
    </citation>
    <scope>NUCLEOTIDE SEQUENCE</scope>
    <source>
        <strain evidence="1">CBS 578.67</strain>
    </source>
</reference>
<accession>A0A485KQI2</accession>
<dbReference type="AlphaFoldDB" id="A0A485KQI2"/>
<dbReference type="EMBL" id="CAADRA010005230">
    <property type="protein sequence ID" value="VFT87335.1"/>
    <property type="molecule type" value="Genomic_DNA"/>
</dbReference>
<evidence type="ECO:0000313" key="1">
    <source>
        <dbReference type="EMBL" id="KAF0698939.1"/>
    </source>
</evidence>
<organism evidence="2 3">
    <name type="scientific">Aphanomyces stellatus</name>
    <dbReference type="NCBI Taxonomy" id="120398"/>
    <lineage>
        <taxon>Eukaryota</taxon>
        <taxon>Sar</taxon>
        <taxon>Stramenopiles</taxon>
        <taxon>Oomycota</taxon>
        <taxon>Saprolegniomycetes</taxon>
        <taxon>Saprolegniales</taxon>
        <taxon>Verrucalvaceae</taxon>
        <taxon>Aphanomyces</taxon>
    </lineage>
</organism>